<evidence type="ECO:0000313" key="6">
    <source>
        <dbReference type="EMBL" id="MFG6109963.1"/>
    </source>
</evidence>
<reference evidence="6 7" key="1">
    <citation type="submission" date="2024-09" db="EMBL/GenBank/DDBJ databases">
        <authorList>
            <consortium name="All-Russian atlas of soil microorganisms"/>
            <consortium name="as a basis for the search for new antimicrobial producers and enzymes with unique properties"/>
            <person name="Sokolova E.A."/>
            <person name="Voronina E.N."/>
        </authorList>
    </citation>
    <scope>NUCLEOTIDE SEQUENCE [LARGE SCALE GENOMIC DNA]</scope>
    <source>
        <strain evidence="6 7">AF-22b-331.1</strain>
    </source>
</reference>
<name>A0ABW7CYU7_9GAMM</name>
<evidence type="ECO:0000256" key="2">
    <source>
        <dbReference type="ARBA" id="ARBA00047806"/>
    </source>
</evidence>
<comment type="caution">
    <text evidence="6">The sequence shown here is derived from an EMBL/GenBank/DDBJ whole genome shotgun (WGS) entry which is preliminary data.</text>
</comment>
<feature type="active site" evidence="4">
    <location>
        <position position="68"/>
    </location>
</feature>
<dbReference type="Pfam" id="PF01625">
    <property type="entry name" value="PMSR"/>
    <property type="match status" value="1"/>
</dbReference>
<comment type="function">
    <text evidence="4">Has an important function as a repair enzyme for proteins that have been inactivated by oxidation. Catalyzes the reversible oxidation-reduction of methionine sulfoxide in proteins to methionine.</text>
</comment>
<dbReference type="PANTHER" id="PTHR43774:SF1">
    <property type="entry name" value="PEPTIDE METHIONINE SULFOXIDE REDUCTASE MSRA 2"/>
    <property type="match status" value="1"/>
</dbReference>
<dbReference type="SUPFAM" id="SSF55068">
    <property type="entry name" value="Peptide methionine sulfoxide reductase"/>
    <property type="match status" value="1"/>
</dbReference>
<comment type="similarity">
    <text evidence="4">Belongs to the MsrA Met sulfoxide reductase family.</text>
</comment>
<dbReference type="HAMAP" id="MF_01401">
    <property type="entry name" value="MsrA"/>
    <property type="match status" value="1"/>
</dbReference>
<comment type="catalytic activity">
    <reaction evidence="2 4">
        <text>L-methionyl-[protein] + [thioredoxin]-disulfide + H2O = L-methionyl-(S)-S-oxide-[protein] + [thioredoxin]-dithiol</text>
        <dbReference type="Rhea" id="RHEA:14217"/>
        <dbReference type="Rhea" id="RHEA-COMP:10698"/>
        <dbReference type="Rhea" id="RHEA-COMP:10700"/>
        <dbReference type="Rhea" id="RHEA-COMP:12313"/>
        <dbReference type="Rhea" id="RHEA-COMP:12315"/>
        <dbReference type="ChEBI" id="CHEBI:15377"/>
        <dbReference type="ChEBI" id="CHEBI:16044"/>
        <dbReference type="ChEBI" id="CHEBI:29950"/>
        <dbReference type="ChEBI" id="CHEBI:44120"/>
        <dbReference type="ChEBI" id="CHEBI:50058"/>
        <dbReference type="EC" id="1.8.4.11"/>
    </reaction>
</comment>
<dbReference type="Proteomes" id="UP001605261">
    <property type="component" value="Unassembled WGS sequence"/>
</dbReference>
<keyword evidence="1 4" id="KW-0560">Oxidoreductase</keyword>
<feature type="domain" description="Peptide methionine sulphoxide reductase MsrA" evidence="5">
    <location>
        <begin position="61"/>
        <end position="213"/>
    </location>
</feature>
<proteinExistence type="inferred from homology"/>
<dbReference type="EMBL" id="JBHGCJ010000009">
    <property type="protein sequence ID" value="MFG6109963.1"/>
    <property type="molecule type" value="Genomic_DNA"/>
</dbReference>
<organism evidence="6 7">
    <name type="scientific">Stenotrophomonas nematodicola</name>
    <dbReference type="NCBI Taxonomy" id="2656746"/>
    <lineage>
        <taxon>Bacteria</taxon>
        <taxon>Pseudomonadati</taxon>
        <taxon>Pseudomonadota</taxon>
        <taxon>Gammaproteobacteria</taxon>
        <taxon>Lysobacterales</taxon>
        <taxon>Lysobacteraceae</taxon>
        <taxon>Stenotrophomonas</taxon>
    </lineage>
</organism>
<accession>A0ABW7CYU7</accession>
<evidence type="ECO:0000259" key="5">
    <source>
        <dbReference type="Pfam" id="PF01625"/>
    </source>
</evidence>
<dbReference type="EC" id="1.8.4.11" evidence="4"/>
<dbReference type="InterPro" id="IPR002569">
    <property type="entry name" value="Met_Sox_Rdtase_MsrA_dom"/>
</dbReference>
<evidence type="ECO:0000313" key="7">
    <source>
        <dbReference type="Proteomes" id="UP001605261"/>
    </source>
</evidence>
<dbReference type="RefSeq" id="WP_394163769.1">
    <property type="nucleotide sequence ID" value="NZ_JBHGCJ010000009.1"/>
</dbReference>
<comment type="catalytic activity">
    <reaction evidence="3 4">
        <text>[thioredoxin]-disulfide + L-methionine + H2O = L-methionine (S)-S-oxide + [thioredoxin]-dithiol</text>
        <dbReference type="Rhea" id="RHEA:19993"/>
        <dbReference type="Rhea" id="RHEA-COMP:10698"/>
        <dbReference type="Rhea" id="RHEA-COMP:10700"/>
        <dbReference type="ChEBI" id="CHEBI:15377"/>
        <dbReference type="ChEBI" id="CHEBI:29950"/>
        <dbReference type="ChEBI" id="CHEBI:50058"/>
        <dbReference type="ChEBI" id="CHEBI:57844"/>
        <dbReference type="ChEBI" id="CHEBI:58772"/>
        <dbReference type="EC" id="1.8.4.11"/>
    </reaction>
</comment>
<protein>
    <recommendedName>
        <fullName evidence="4">Peptide methionine sulfoxide reductase MsrA</fullName>
        <shortName evidence="4">Protein-methionine-S-oxide reductase</shortName>
        <ecNumber evidence="4">1.8.4.11</ecNumber>
    </recommendedName>
    <alternativeName>
        <fullName evidence="4">Peptide-methionine (S)-S-oxide reductase</fullName>
        <shortName evidence="4">Peptide Met(O) reductase</shortName>
    </alternativeName>
</protein>
<gene>
    <name evidence="4 6" type="primary">msrA</name>
    <name evidence="6" type="ORF">ACEU0G_003989</name>
</gene>
<evidence type="ECO:0000256" key="4">
    <source>
        <dbReference type="HAMAP-Rule" id="MF_01401"/>
    </source>
</evidence>
<dbReference type="PANTHER" id="PTHR43774">
    <property type="entry name" value="PEPTIDE METHIONINE SULFOXIDE REDUCTASE"/>
    <property type="match status" value="1"/>
</dbReference>
<dbReference type="NCBIfam" id="TIGR00401">
    <property type="entry name" value="msrA"/>
    <property type="match status" value="1"/>
</dbReference>
<sequence>MKIAMDKLVAGGIAAVIAAFTLTAVLSVDGPVHAAQAQAPVTVPAPSGSADVRQPGITRAQVVFAGGCFWGVQGVFQHINGVDNAVSGYIGGSAGDASYPRVGSGRTGHAEAVQVTYDPSKVSYGQLMQVFFSVVHDPTLLNRQGPDRGTQYRSAVYVDDPKQRDATRAYIDQLQRAKAYAAPVVTQVDGGKRFYPAEGYHQNYLTLHPESQYIQINDAPKVAALKQQYPALYREKPRLVSTLSAR</sequence>
<dbReference type="GO" id="GO:0008113">
    <property type="term" value="F:peptide-methionine (S)-S-oxide reductase activity"/>
    <property type="evidence" value="ECO:0007669"/>
    <property type="project" value="UniProtKB-EC"/>
</dbReference>
<evidence type="ECO:0000256" key="1">
    <source>
        <dbReference type="ARBA" id="ARBA00023002"/>
    </source>
</evidence>
<keyword evidence="7" id="KW-1185">Reference proteome</keyword>
<evidence type="ECO:0000256" key="3">
    <source>
        <dbReference type="ARBA" id="ARBA00048782"/>
    </source>
</evidence>
<dbReference type="Gene3D" id="3.30.1060.10">
    <property type="entry name" value="Peptide methionine sulphoxide reductase MsrA"/>
    <property type="match status" value="1"/>
</dbReference>
<dbReference type="InterPro" id="IPR036509">
    <property type="entry name" value="Met_Sox_Rdtase_MsrA_sf"/>
</dbReference>